<dbReference type="PANTHER" id="PTHR42770:SF7">
    <property type="entry name" value="MEMBRANE PROTEIN"/>
    <property type="match status" value="1"/>
</dbReference>
<keyword evidence="2 5" id="KW-0812">Transmembrane</keyword>
<protein>
    <submittedName>
        <fullName evidence="7">Amino acid/polyamine/organocation transporter (APC superfamily)</fullName>
    </submittedName>
</protein>
<dbReference type="OrthoDB" id="9804700at2"/>
<feature type="transmembrane region" description="Helical" evidence="5">
    <location>
        <begin position="370"/>
        <end position="396"/>
    </location>
</feature>
<dbReference type="GO" id="GO:0016020">
    <property type="term" value="C:membrane"/>
    <property type="evidence" value="ECO:0007669"/>
    <property type="project" value="UniProtKB-SubCell"/>
</dbReference>
<dbReference type="AlphaFoldDB" id="A0A2S4M2B0"/>
<keyword evidence="3 5" id="KW-1133">Transmembrane helix</keyword>
<evidence type="ECO:0000256" key="2">
    <source>
        <dbReference type="ARBA" id="ARBA00022692"/>
    </source>
</evidence>
<reference evidence="7 8" key="1">
    <citation type="submission" date="2018-01" db="EMBL/GenBank/DDBJ databases">
        <title>Genomic Encyclopedia of Type Strains, Phase III (KMG-III): the genomes of soil and plant-associated and newly described type strains.</title>
        <authorList>
            <person name="Whitman W."/>
        </authorList>
    </citation>
    <scope>NUCLEOTIDE SEQUENCE [LARGE SCALE GENOMIC DNA]</scope>
    <source>
        <strain evidence="7 8">JCM 18070</strain>
    </source>
</reference>
<organism evidence="7 8">
    <name type="scientific">Paraburkholderia eburnea</name>
    <dbReference type="NCBI Taxonomy" id="1189126"/>
    <lineage>
        <taxon>Bacteria</taxon>
        <taxon>Pseudomonadati</taxon>
        <taxon>Pseudomonadota</taxon>
        <taxon>Betaproteobacteria</taxon>
        <taxon>Burkholderiales</taxon>
        <taxon>Burkholderiaceae</taxon>
        <taxon>Paraburkholderia</taxon>
    </lineage>
</organism>
<dbReference type="EMBL" id="PQGA01000013">
    <property type="protein sequence ID" value="POR48830.1"/>
    <property type="molecule type" value="Genomic_DNA"/>
</dbReference>
<feature type="transmembrane region" description="Helical" evidence="5">
    <location>
        <begin position="136"/>
        <end position="157"/>
    </location>
</feature>
<dbReference type="PANTHER" id="PTHR42770">
    <property type="entry name" value="AMINO ACID TRANSPORTER-RELATED"/>
    <property type="match status" value="1"/>
</dbReference>
<feature type="transmembrane region" description="Helical" evidence="5">
    <location>
        <begin position="24"/>
        <end position="48"/>
    </location>
</feature>
<dbReference type="Proteomes" id="UP000237381">
    <property type="component" value="Unassembled WGS sequence"/>
</dbReference>
<feature type="transmembrane region" description="Helical" evidence="5">
    <location>
        <begin position="436"/>
        <end position="458"/>
    </location>
</feature>
<evidence type="ECO:0000256" key="5">
    <source>
        <dbReference type="SAM" id="Phobius"/>
    </source>
</evidence>
<keyword evidence="8" id="KW-1185">Reference proteome</keyword>
<comment type="caution">
    <text evidence="7">The sequence shown here is derived from an EMBL/GenBank/DDBJ whole genome shotgun (WGS) entry which is preliminary data.</text>
</comment>
<gene>
    <name evidence="7" type="ORF">B0G62_113115</name>
</gene>
<evidence type="ECO:0000259" key="6">
    <source>
        <dbReference type="Pfam" id="PF00324"/>
    </source>
</evidence>
<accession>A0A2S4M2B0</accession>
<sequence length="491" mass="51055">MTELAAQAGDGGALRRGYLSLSELIAQSIGLVGAAGGAGLLIPAVFATAGNGTWLAYLLATIGLLFASWSITQFAKRTASPGALYTYAARGLGPIWGVIAGWSLLIAYGIGAAGILQGTVNEVVVLFKDVGVGAAGTGLVASIAITVAVTIGAWFITWRDIRLSTRTTLWIELSTVVLILFVIGAALFLHHRWVDPQQLSLAAVKPDQLRLGMVLAFFSFTGFESVTALGVEAREPFRLIPRAVIVSILGPAALFLAASYGLVALFQGAATPLDQANAPLSAVAHGIHLGALGVLIDAGVALSFFAAFFSSINAAARLLYTFARQGLLHSATGRAHAGNATPHVAVTLIALLSLVVGVVFQLRGTSLFDAYGYLSTIATFGFLLTYVIVAIAAPVFLRRRGELKPLHIAISVIAVVLIAIPFVGSIYPAAPGAYAVLPYVFAALLAAGFAWFVALRILAPHRLHDIEAELAEEGAPQDLEAQPVALPASAT</sequence>
<evidence type="ECO:0000313" key="8">
    <source>
        <dbReference type="Proteomes" id="UP000237381"/>
    </source>
</evidence>
<feature type="transmembrane region" description="Helical" evidence="5">
    <location>
        <begin position="95"/>
        <end position="116"/>
    </location>
</feature>
<dbReference type="PIRSF" id="PIRSF006060">
    <property type="entry name" value="AA_transporter"/>
    <property type="match status" value="1"/>
</dbReference>
<feature type="transmembrane region" description="Helical" evidence="5">
    <location>
        <begin position="344"/>
        <end position="364"/>
    </location>
</feature>
<feature type="transmembrane region" description="Helical" evidence="5">
    <location>
        <begin position="54"/>
        <end position="75"/>
    </location>
</feature>
<comment type="subcellular location">
    <subcellularLocation>
        <location evidence="1">Membrane</location>
        <topology evidence="1">Multi-pass membrane protein</topology>
    </subcellularLocation>
</comment>
<evidence type="ECO:0000256" key="3">
    <source>
        <dbReference type="ARBA" id="ARBA00022989"/>
    </source>
</evidence>
<dbReference type="GO" id="GO:0055085">
    <property type="term" value="P:transmembrane transport"/>
    <property type="evidence" value="ECO:0007669"/>
    <property type="project" value="InterPro"/>
</dbReference>
<evidence type="ECO:0000256" key="4">
    <source>
        <dbReference type="ARBA" id="ARBA00023136"/>
    </source>
</evidence>
<dbReference type="InterPro" id="IPR050367">
    <property type="entry name" value="APC_superfamily"/>
</dbReference>
<dbReference type="InterPro" id="IPR004841">
    <property type="entry name" value="AA-permease/SLC12A_dom"/>
</dbReference>
<feature type="domain" description="Amino acid permease/ SLC12A" evidence="6">
    <location>
        <begin position="31"/>
        <end position="438"/>
    </location>
</feature>
<evidence type="ECO:0000313" key="7">
    <source>
        <dbReference type="EMBL" id="POR48830.1"/>
    </source>
</evidence>
<dbReference type="Gene3D" id="1.20.1740.10">
    <property type="entry name" value="Amino acid/polyamine transporter I"/>
    <property type="match status" value="1"/>
</dbReference>
<feature type="transmembrane region" description="Helical" evidence="5">
    <location>
        <begin position="209"/>
        <end position="231"/>
    </location>
</feature>
<feature type="transmembrane region" description="Helical" evidence="5">
    <location>
        <begin position="286"/>
        <end position="309"/>
    </location>
</feature>
<feature type="transmembrane region" description="Helical" evidence="5">
    <location>
        <begin position="169"/>
        <end position="189"/>
    </location>
</feature>
<name>A0A2S4M2B0_9BURK</name>
<dbReference type="Pfam" id="PF00324">
    <property type="entry name" value="AA_permease"/>
    <property type="match status" value="1"/>
</dbReference>
<feature type="transmembrane region" description="Helical" evidence="5">
    <location>
        <begin position="408"/>
        <end position="430"/>
    </location>
</feature>
<keyword evidence="4 5" id="KW-0472">Membrane</keyword>
<proteinExistence type="predicted"/>
<evidence type="ECO:0000256" key="1">
    <source>
        <dbReference type="ARBA" id="ARBA00004141"/>
    </source>
</evidence>
<dbReference type="RefSeq" id="WP_103706219.1">
    <property type="nucleotide sequence ID" value="NZ_PQGA01000013.1"/>
</dbReference>
<feature type="transmembrane region" description="Helical" evidence="5">
    <location>
        <begin position="243"/>
        <end position="266"/>
    </location>
</feature>